<accession>A0A9N9P3L2</accession>
<dbReference type="AlphaFoldDB" id="A0A9N9P3L2"/>
<proteinExistence type="predicted"/>
<protein>
    <submittedName>
        <fullName evidence="2">17236_t:CDS:1</fullName>
    </submittedName>
</protein>
<gene>
    <name evidence="2" type="ORF">DERYTH_LOCUS20611</name>
</gene>
<reference evidence="2" key="1">
    <citation type="submission" date="2021-06" db="EMBL/GenBank/DDBJ databases">
        <authorList>
            <person name="Kallberg Y."/>
            <person name="Tangrot J."/>
            <person name="Rosling A."/>
        </authorList>
    </citation>
    <scope>NUCLEOTIDE SEQUENCE</scope>
    <source>
        <strain evidence="2">MA453B</strain>
    </source>
</reference>
<sequence>RPTSLADVRMGDPNDRSHKNTHLHKSKFINCEASNGGTVYNGGAITIDNSVLPKKKRNLEKDGVKTENTEIKADTSGTVLPSKRTNIFEEDSSKKSFQIKQKTDNREDSPILKKLIKELQSTNSSPQSETNPLQKSKILVYNILKEASESINQNVDVAELPPCSECDKEIFAITFEPLNILTCGHVYHRYYIAKKNLFTEENKCPSGCGKVIEPAFPAKREFSQQSSQSSTLSMIRKMSNQLQINSLVIQENEEMEDAISNKRANETTGESTENTSSKKLRNGLRMRILTY</sequence>
<name>A0A9N9P3L2_9GLOM</name>
<dbReference type="OrthoDB" id="2441085at2759"/>
<organism evidence="2 3">
    <name type="scientific">Dentiscutata erythropus</name>
    <dbReference type="NCBI Taxonomy" id="1348616"/>
    <lineage>
        <taxon>Eukaryota</taxon>
        <taxon>Fungi</taxon>
        <taxon>Fungi incertae sedis</taxon>
        <taxon>Mucoromycota</taxon>
        <taxon>Glomeromycotina</taxon>
        <taxon>Glomeromycetes</taxon>
        <taxon>Diversisporales</taxon>
        <taxon>Gigasporaceae</taxon>
        <taxon>Dentiscutata</taxon>
    </lineage>
</organism>
<evidence type="ECO:0000256" key="1">
    <source>
        <dbReference type="SAM" id="MobiDB-lite"/>
    </source>
</evidence>
<keyword evidence="3" id="KW-1185">Reference proteome</keyword>
<evidence type="ECO:0000313" key="3">
    <source>
        <dbReference type="Proteomes" id="UP000789405"/>
    </source>
</evidence>
<dbReference type="Proteomes" id="UP000789405">
    <property type="component" value="Unassembled WGS sequence"/>
</dbReference>
<feature type="region of interest" description="Disordered" evidence="1">
    <location>
        <begin position="256"/>
        <end position="282"/>
    </location>
</feature>
<feature type="compositionally biased region" description="Basic and acidic residues" evidence="1">
    <location>
        <begin position="9"/>
        <end position="18"/>
    </location>
</feature>
<feature type="region of interest" description="Disordered" evidence="1">
    <location>
        <begin position="1"/>
        <end position="20"/>
    </location>
</feature>
<feature type="compositionally biased region" description="Low complexity" evidence="1">
    <location>
        <begin position="266"/>
        <end position="277"/>
    </location>
</feature>
<evidence type="ECO:0000313" key="2">
    <source>
        <dbReference type="EMBL" id="CAG8786962.1"/>
    </source>
</evidence>
<dbReference type="EMBL" id="CAJVPY010024606">
    <property type="protein sequence ID" value="CAG8786962.1"/>
    <property type="molecule type" value="Genomic_DNA"/>
</dbReference>
<feature type="non-terminal residue" evidence="2">
    <location>
        <position position="1"/>
    </location>
</feature>
<comment type="caution">
    <text evidence="2">The sequence shown here is derived from an EMBL/GenBank/DDBJ whole genome shotgun (WGS) entry which is preliminary data.</text>
</comment>